<evidence type="ECO:0000313" key="2">
    <source>
        <dbReference type="EMBL" id="RDH44076.1"/>
    </source>
</evidence>
<keyword evidence="3" id="KW-1185">Reference proteome</keyword>
<dbReference type="AlphaFoldDB" id="A0A4P9VMG5"/>
<dbReference type="EMBL" id="NDXW01000001">
    <property type="protein sequence ID" value="RDH44076.1"/>
    <property type="molecule type" value="Genomic_DNA"/>
</dbReference>
<name>A0A4P9VMG5_9GAMM</name>
<sequence>MKAIRINSCIILLIVVFGFSLAFFVSFWEKHTQLSMAIGSLNSLGSSFDIYKRYYDLISENEKQEFLKKYVKPMPEALLCSSQDLFRSVKDELGLFYSGLSLFTEELNKEDYKNDADCDNELIDYLFQKLERTERG</sequence>
<evidence type="ECO:0000313" key="3">
    <source>
        <dbReference type="Proteomes" id="UP000257039"/>
    </source>
</evidence>
<dbReference type="RefSeq" id="WP_094787291.1">
    <property type="nucleotide sequence ID" value="NZ_NDXW01000001.1"/>
</dbReference>
<accession>A0A4P9VMG5</accession>
<gene>
    <name evidence="2" type="ORF">B9G39_11800</name>
</gene>
<proteinExistence type="predicted"/>
<keyword evidence="1" id="KW-1133">Transmembrane helix</keyword>
<feature type="transmembrane region" description="Helical" evidence="1">
    <location>
        <begin position="9"/>
        <end position="28"/>
    </location>
</feature>
<protein>
    <submittedName>
        <fullName evidence="2">Uncharacterized protein</fullName>
    </submittedName>
</protein>
<keyword evidence="1" id="KW-0472">Membrane</keyword>
<reference evidence="2 3" key="1">
    <citation type="submission" date="2017-04" db="EMBL/GenBank/DDBJ databases">
        <title>Draft genome sequence of Zooshikella ganghwensis VG4 isolated from Red Sea sediments.</title>
        <authorList>
            <person name="Rehman Z."/>
            <person name="Alam I."/>
            <person name="Kamau A."/>
            <person name="Bajic V."/>
            <person name="Leiknes T."/>
        </authorList>
    </citation>
    <scope>NUCLEOTIDE SEQUENCE [LARGE SCALE GENOMIC DNA]</scope>
    <source>
        <strain evidence="2 3">VG4</strain>
    </source>
</reference>
<evidence type="ECO:0000256" key="1">
    <source>
        <dbReference type="SAM" id="Phobius"/>
    </source>
</evidence>
<organism evidence="2 3">
    <name type="scientific">Zooshikella ganghwensis</name>
    <dbReference type="NCBI Taxonomy" id="202772"/>
    <lineage>
        <taxon>Bacteria</taxon>
        <taxon>Pseudomonadati</taxon>
        <taxon>Pseudomonadota</taxon>
        <taxon>Gammaproteobacteria</taxon>
        <taxon>Oceanospirillales</taxon>
        <taxon>Zooshikellaceae</taxon>
        <taxon>Zooshikella</taxon>
    </lineage>
</organism>
<keyword evidence="1" id="KW-0812">Transmembrane</keyword>
<comment type="caution">
    <text evidence="2">The sequence shown here is derived from an EMBL/GenBank/DDBJ whole genome shotgun (WGS) entry which is preliminary data.</text>
</comment>
<dbReference type="Proteomes" id="UP000257039">
    <property type="component" value="Unassembled WGS sequence"/>
</dbReference>